<organism evidence="5 6">
    <name type="scientific">Thiomicrorhabdus lithotrophica</name>
    <dbReference type="NCBI Taxonomy" id="2949997"/>
    <lineage>
        <taxon>Bacteria</taxon>
        <taxon>Pseudomonadati</taxon>
        <taxon>Pseudomonadota</taxon>
        <taxon>Gammaproteobacteria</taxon>
        <taxon>Thiotrichales</taxon>
        <taxon>Piscirickettsiaceae</taxon>
        <taxon>Thiomicrorhabdus</taxon>
    </lineage>
</organism>
<name>A0ABY8C806_9GAMM</name>
<evidence type="ECO:0000313" key="5">
    <source>
        <dbReference type="EMBL" id="WEJ62096.1"/>
    </source>
</evidence>
<dbReference type="SUPFAM" id="SSF52821">
    <property type="entry name" value="Rhodanese/Cell cycle control phosphatase"/>
    <property type="match status" value="2"/>
</dbReference>
<keyword evidence="3" id="KW-0732">Signal</keyword>
<dbReference type="PANTHER" id="PTHR43855">
    <property type="entry name" value="THIOSULFATE SULFURTRANSFERASE"/>
    <property type="match status" value="1"/>
</dbReference>
<keyword evidence="2" id="KW-0808">Transferase</keyword>
<dbReference type="InterPro" id="IPR051126">
    <property type="entry name" value="Thiosulfate_sulfurtransferase"/>
</dbReference>
<dbReference type="InterPro" id="IPR036873">
    <property type="entry name" value="Rhodanese-like_dom_sf"/>
</dbReference>
<dbReference type="CDD" id="cd01448">
    <property type="entry name" value="TST_Repeat_1"/>
    <property type="match status" value="1"/>
</dbReference>
<feature type="domain" description="Rhodanese" evidence="4">
    <location>
        <begin position="60"/>
        <end position="168"/>
    </location>
</feature>
<evidence type="ECO:0000313" key="6">
    <source>
        <dbReference type="Proteomes" id="UP001222275"/>
    </source>
</evidence>
<feature type="chain" id="PRO_5045897956" description="Sulfurtransferase" evidence="3">
    <location>
        <begin position="37"/>
        <end position="327"/>
    </location>
</feature>
<evidence type="ECO:0000256" key="2">
    <source>
        <dbReference type="RuleBase" id="RU000507"/>
    </source>
</evidence>
<sequence>MSISTKLTNSSAPKNLNLSKSLFLLLFCLISFNVHANSIHSAANPILVDSQWVQNNFIKKDKQIVILDLRSREAYLKGHIPSSINIPFTNFNRSINKVKGFLIAPLSFQDLMEKNGIKPTDHLVLYSDKTVLDATRVYWSFDFYGHQKLSVLKGGLAAWKRDIGTTEVRLNTLKPSKYVVSIHPEKFASKFKTAMATQQSNTYLIDARPSEEYNGLKSKTDVFGRIPSSQNLPWKQLVKSSETPAKEDSYFQYLSIGELDEQFKDAPLDANIIVYCNGGKESSVVYFGLKLLGREAALYDGSWFEWSSDKSLPITPPNKAVTHEQNK</sequence>
<dbReference type="PROSITE" id="PS50206">
    <property type="entry name" value="RHODANESE_3"/>
    <property type="match status" value="2"/>
</dbReference>
<dbReference type="Pfam" id="PF00581">
    <property type="entry name" value="Rhodanese"/>
    <property type="match status" value="2"/>
</dbReference>
<protein>
    <recommendedName>
        <fullName evidence="2">Sulfurtransferase</fullName>
    </recommendedName>
</protein>
<keyword evidence="1" id="KW-0677">Repeat</keyword>
<dbReference type="InterPro" id="IPR001763">
    <property type="entry name" value="Rhodanese-like_dom"/>
</dbReference>
<feature type="domain" description="Rhodanese" evidence="4">
    <location>
        <begin position="198"/>
        <end position="315"/>
    </location>
</feature>
<dbReference type="Proteomes" id="UP001222275">
    <property type="component" value="Chromosome"/>
</dbReference>
<evidence type="ECO:0000256" key="1">
    <source>
        <dbReference type="ARBA" id="ARBA00022737"/>
    </source>
</evidence>
<dbReference type="InterPro" id="IPR001307">
    <property type="entry name" value="Thiosulphate_STrfase_CS"/>
</dbReference>
<dbReference type="RefSeq" id="WP_275594353.1">
    <property type="nucleotide sequence ID" value="NZ_CP102381.1"/>
</dbReference>
<evidence type="ECO:0000256" key="3">
    <source>
        <dbReference type="SAM" id="SignalP"/>
    </source>
</evidence>
<feature type="signal peptide" evidence="3">
    <location>
        <begin position="1"/>
        <end position="36"/>
    </location>
</feature>
<evidence type="ECO:0000259" key="4">
    <source>
        <dbReference type="PROSITE" id="PS50206"/>
    </source>
</evidence>
<dbReference type="PROSITE" id="PS00683">
    <property type="entry name" value="RHODANESE_2"/>
    <property type="match status" value="1"/>
</dbReference>
<keyword evidence="6" id="KW-1185">Reference proteome</keyword>
<proteinExistence type="predicted"/>
<dbReference type="EMBL" id="CP102381">
    <property type="protein sequence ID" value="WEJ62096.1"/>
    <property type="molecule type" value="Genomic_DNA"/>
</dbReference>
<dbReference type="PANTHER" id="PTHR43855:SF1">
    <property type="entry name" value="THIOSULFATE SULFURTRANSFERASE"/>
    <property type="match status" value="1"/>
</dbReference>
<dbReference type="Gene3D" id="3.40.250.10">
    <property type="entry name" value="Rhodanese-like domain"/>
    <property type="match status" value="2"/>
</dbReference>
<accession>A0ABY8C806</accession>
<gene>
    <name evidence="5" type="ORF">NR989_08725</name>
</gene>
<dbReference type="SMART" id="SM00450">
    <property type="entry name" value="RHOD"/>
    <property type="match status" value="2"/>
</dbReference>
<reference evidence="5 6" key="1">
    <citation type="submission" date="2022-06" db="EMBL/GenBank/DDBJ databases">
        <title>Thiomicrohabdus sp. nov, an obligately chemolithoautotrophic, sulfur-oxidizing bacterium isolated from beach of Guanyin Mountain. Amoy.</title>
        <authorList>
            <person name="Zhu H."/>
        </authorList>
    </citation>
    <scope>NUCLEOTIDE SEQUENCE [LARGE SCALE GENOMIC DNA]</scope>
    <source>
        <strain evidence="5 6">XGS-01</strain>
    </source>
</reference>